<dbReference type="InterPro" id="IPR036909">
    <property type="entry name" value="Cyt_c-like_dom_sf"/>
</dbReference>
<dbReference type="InterPro" id="IPR022655">
    <property type="entry name" value="DUF1553"/>
</dbReference>
<dbReference type="Pfam" id="PF07583">
    <property type="entry name" value="PSCyt2"/>
    <property type="match status" value="1"/>
</dbReference>
<dbReference type="AlphaFoldDB" id="A0A918TGM8"/>
<evidence type="ECO:0000313" key="7">
    <source>
        <dbReference type="Proteomes" id="UP000644507"/>
    </source>
</evidence>
<keyword evidence="2 4" id="KW-0479">Metal-binding</keyword>
<gene>
    <name evidence="6" type="ORF">GCM10007100_11130</name>
</gene>
<keyword evidence="1 4" id="KW-0349">Heme</keyword>
<dbReference type="SUPFAM" id="SSF46626">
    <property type="entry name" value="Cytochrome c"/>
    <property type="match status" value="1"/>
</dbReference>
<organism evidence="6 7">
    <name type="scientific">Roseibacillus persicicus</name>
    <dbReference type="NCBI Taxonomy" id="454148"/>
    <lineage>
        <taxon>Bacteria</taxon>
        <taxon>Pseudomonadati</taxon>
        <taxon>Verrucomicrobiota</taxon>
        <taxon>Verrucomicrobiia</taxon>
        <taxon>Verrucomicrobiales</taxon>
        <taxon>Verrucomicrobiaceae</taxon>
        <taxon>Roseibacillus</taxon>
    </lineage>
</organism>
<keyword evidence="7" id="KW-1185">Reference proteome</keyword>
<evidence type="ECO:0000256" key="3">
    <source>
        <dbReference type="ARBA" id="ARBA00023004"/>
    </source>
</evidence>
<accession>A0A918TGM8</accession>
<dbReference type="Pfam" id="PF07587">
    <property type="entry name" value="PSD1"/>
    <property type="match status" value="1"/>
</dbReference>
<evidence type="ECO:0000313" key="6">
    <source>
        <dbReference type="EMBL" id="GHC47147.1"/>
    </source>
</evidence>
<feature type="domain" description="Cytochrome c" evidence="5">
    <location>
        <begin position="19"/>
        <end position="120"/>
    </location>
</feature>
<reference evidence="6" key="1">
    <citation type="journal article" date="2014" name="Int. J. Syst. Evol. Microbiol.">
        <title>Complete genome sequence of Corynebacterium casei LMG S-19264T (=DSM 44701T), isolated from a smear-ripened cheese.</title>
        <authorList>
            <consortium name="US DOE Joint Genome Institute (JGI-PGF)"/>
            <person name="Walter F."/>
            <person name="Albersmeier A."/>
            <person name="Kalinowski J."/>
            <person name="Ruckert C."/>
        </authorList>
    </citation>
    <scope>NUCLEOTIDE SEQUENCE</scope>
    <source>
        <strain evidence="6">KCTC 12988</strain>
    </source>
</reference>
<reference evidence="6" key="2">
    <citation type="submission" date="2020-09" db="EMBL/GenBank/DDBJ databases">
        <authorList>
            <person name="Sun Q."/>
            <person name="Kim S."/>
        </authorList>
    </citation>
    <scope>NUCLEOTIDE SEQUENCE</scope>
    <source>
        <strain evidence="6">KCTC 12988</strain>
    </source>
</reference>
<dbReference type="PROSITE" id="PS51007">
    <property type="entry name" value="CYTC"/>
    <property type="match status" value="1"/>
</dbReference>
<dbReference type="PANTHER" id="PTHR35889:SF3">
    <property type="entry name" value="F-BOX DOMAIN-CONTAINING PROTEIN"/>
    <property type="match status" value="1"/>
</dbReference>
<sequence>MDIQRSIALFLGSASFVLGSASDRDQFFIETIAPILQTACYDCHSHVGEEAKGGLVVDSLAGLLKGGDSGTAIVPGDPKASGLIKAVSRKDKETQMPPKDSSALSKEEVAHLTKWVADGAHWPESARTAPEPLSEAEKGASHWAYQPLAKVEVPKLKSPVWEQWARTDIDRFIASKLEEYSVDPGQKAKPHELVRRLSYGLTGLPPTEAEMELGQQNQEAALIEQYLASPEYGRKWGRHWLDVARYSDTAGDNADFPIPQMSLYRDYVIRAFNEDLPFDEFIKEQLAGDLMDSGEDEDLYRRRVIATSFIANSVRFCDDLKNDIPLVIGDTIDAMGQAFLGMQMSCAKCHNHKFDPIPASDYYGFYGYFDSIRYPYAGREGRQVPFNLVPTTSDPAINERVDEINKSVYERILEAGRISLTKGVGKEIVEDLKEQESLAELAFGVRETGKGHDVPIHLKGNPKRRGPVVPRGFLTVISGGKTPQIPEGESGRLQLAEWIASDENPLTARVIVNRVWGWHFGPALAATPNNVGMSGALPTHPELLDYLTGVFIESGWSIKALNRMILQSATYQQAWRPDEEGPVTDTANTLWWRFDRRRLTAEELRDSALTVAGQLDLKNPGRHPFPKLGEANFTQHKPFEDSFEHNFRSIFLMTSRIRQQEFLSLFDAADPTQSTGMRRTSTVPVQALYLLNNPRMHSFADDFAKRIMAAGENDSERVAAAYRLAYLRDPNEDERNFLTKSLQELEGESEAAKWQTVAQALLLSNEFAYLE</sequence>
<name>A0A918TGM8_9BACT</name>
<evidence type="ECO:0000256" key="2">
    <source>
        <dbReference type="ARBA" id="ARBA00022723"/>
    </source>
</evidence>
<evidence type="ECO:0000256" key="1">
    <source>
        <dbReference type="ARBA" id="ARBA00022617"/>
    </source>
</evidence>
<protein>
    <recommendedName>
        <fullName evidence="5">Cytochrome c domain-containing protein</fullName>
    </recommendedName>
</protein>
<dbReference type="EMBL" id="BMXI01000003">
    <property type="protein sequence ID" value="GHC47147.1"/>
    <property type="molecule type" value="Genomic_DNA"/>
</dbReference>
<dbReference type="PANTHER" id="PTHR35889">
    <property type="entry name" value="CYCLOINULO-OLIGOSACCHARIDE FRUCTANOTRANSFERASE-RELATED"/>
    <property type="match status" value="1"/>
</dbReference>
<dbReference type="InterPro" id="IPR009056">
    <property type="entry name" value="Cyt_c-like_dom"/>
</dbReference>
<dbReference type="Proteomes" id="UP000644507">
    <property type="component" value="Unassembled WGS sequence"/>
</dbReference>
<dbReference type="InterPro" id="IPR011429">
    <property type="entry name" value="Cyt_c_Planctomycete-type"/>
</dbReference>
<evidence type="ECO:0000259" key="5">
    <source>
        <dbReference type="PROSITE" id="PS51007"/>
    </source>
</evidence>
<dbReference type="InterPro" id="IPR011444">
    <property type="entry name" value="DUF1549"/>
</dbReference>
<keyword evidence="3 4" id="KW-0408">Iron</keyword>
<dbReference type="Pfam" id="PF07635">
    <property type="entry name" value="PSCyt1"/>
    <property type="match status" value="1"/>
</dbReference>
<dbReference type="RefSeq" id="WP_189568117.1">
    <property type="nucleotide sequence ID" value="NZ_BMXI01000003.1"/>
</dbReference>
<comment type="caution">
    <text evidence="6">The sequence shown here is derived from an EMBL/GenBank/DDBJ whole genome shotgun (WGS) entry which is preliminary data.</text>
</comment>
<dbReference type="GO" id="GO:0020037">
    <property type="term" value="F:heme binding"/>
    <property type="evidence" value="ECO:0007669"/>
    <property type="project" value="InterPro"/>
</dbReference>
<dbReference type="GO" id="GO:0046872">
    <property type="term" value="F:metal ion binding"/>
    <property type="evidence" value="ECO:0007669"/>
    <property type="project" value="UniProtKB-KW"/>
</dbReference>
<evidence type="ECO:0000256" key="4">
    <source>
        <dbReference type="PROSITE-ProRule" id="PRU00433"/>
    </source>
</evidence>
<dbReference type="GO" id="GO:0009055">
    <property type="term" value="F:electron transfer activity"/>
    <property type="evidence" value="ECO:0007669"/>
    <property type="project" value="InterPro"/>
</dbReference>
<proteinExistence type="predicted"/>